<dbReference type="GO" id="GO:0005634">
    <property type="term" value="C:nucleus"/>
    <property type="evidence" value="ECO:0007669"/>
    <property type="project" value="UniProtKB-SubCell"/>
</dbReference>
<dbReference type="Proteomes" id="UP000291343">
    <property type="component" value="Unassembled WGS sequence"/>
</dbReference>
<evidence type="ECO:0000256" key="11">
    <source>
        <dbReference type="ARBA" id="ARBA00068862"/>
    </source>
</evidence>
<dbReference type="OrthoDB" id="5954088at2759"/>
<keyword evidence="4" id="KW-0433">Leucine-rich repeat</keyword>
<dbReference type="PANTHER" id="PTHR10552">
    <property type="entry name" value="U2 SMALL NUCLEAR RIBONUCLEOPROTEIN A"/>
    <property type="match status" value="1"/>
</dbReference>
<proteinExistence type="inferred from homology"/>
<dbReference type="InterPro" id="IPR001611">
    <property type="entry name" value="Leu-rich_rpt"/>
</dbReference>
<dbReference type="SMART" id="SM00369">
    <property type="entry name" value="LRR_TYP"/>
    <property type="match status" value="3"/>
</dbReference>
<dbReference type="InterPro" id="IPR044640">
    <property type="entry name" value="RU2A"/>
</dbReference>
<evidence type="ECO:0000256" key="7">
    <source>
        <dbReference type="ARBA" id="ARBA00023212"/>
    </source>
</evidence>
<dbReference type="FunFam" id="3.80.10.10:FF:000165">
    <property type="entry name" value="Centrosomal protein of 97 kDa"/>
    <property type="match status" value="1"/>
</dbReference>
<dbReference type="GO" id="GO:0030030">
    <property type="term" value="P:cell projection organization"/>
    <property type="evidence" value="ECO:0007669"/>
    <property type="project" value="UniProtKB-KW"/>
</dbReference>
<evidence type="ECO:0000256" key="5">
    <source>
        <dbReference type="ARBA" id="ARBA00022737"/>
    </source>
</evidence>
<reference evidence="14 15" key="1">
    <citation type="journal article" date="2017" name="Gigascience">
        <title>Genome sequence of the small brown planthopper, Laodelphax striatellus.</title>
        <authorList>
            <person name="Zhu J."/>
            <person name="Jiang F."/>
            <person name="Wang X."/>
            <person name="Yang P."/>
            <person name="Bao Y."/>
            <person name="Zhao W."/>
            <person name="Wang W."/>
            <person name="Lu H."/>
            <person name="Wang Q."/>
            <person name="Cui N."/>
            <person name="Li J."/>
            <person name="Chen X."/>
            <person name="Luo L."/>
            <person name="Yu J."/>
            <person name="Kang L."/>
            <person name="Cui F."/>
        </authorList>
    </citation>
    <scope>NUCLEOTIDE SEQUENCE [LARGE SCALE GENOMIC DNA]</scope>
    <source>
        <strain evidence="14">Lst14</strain>
    </source>
</reference>
<dbReference type="InterPro" id="IPR000048">
    <property type="entry name" value="IQ_motif_EF-hand-BS"/>
</dbReference>
<dbReference type="InParanoid" id="A0A482XJQ8"/>
<dbReference type="PANTHER" id="PTHR10552:SF6">
    <property type="entry name" value="U2 SMALL NUCLEAR RIBONUCLEOPROTEIN A"/>
    <property type="match status" value="1"/>
</dbReference>
<sequence length="639" mass="70138">MDSKNLAEEGKSLNLSGQGLKILPKGHSSSEDSKSVTTLKLDSNELQRLDNIDEYSSLVELSAVHNQLLRMHAVSGLPHLVRLDLSHNNILSIEGLKDLGHLKWLNLSGNNIKTIEHLHTNTLLEHLDLSENSISHISNVALLTKLKALYLHKNHISQLLHCELYLPPSLVTLTLASNNLVDLNEVSHLVHLTNLREFSITGNPCVTMTGKSIGFDYRPFVLNWIMGLKVIDGHVVDDIESLKAEWLYSQGKGRHFHVGEHSALALYLAEACPLNSKSMESEQERKLRLILSKAQQHQQQLRKEPQMRGGFGKTRSKVGRSTSAELMTRSLDPTLLDSCTMHVQDQADIRACLQQAELSLTRSLHCPELLSRSLMQNSVLMEGGPPAPVNGFGGPLGGNGAPLPADSTLVPVPESLVSPSVGQAPPVPPTPAPTPVCGPPGGGVGVGVSGIAADKLQTIRTRAQEKRDRRMDRDLEEAAIRIQKVWRGYQTRTLNRKVLSVYQHIQTLRTNQYIKKLSADMEATRAALENEHKLQILQMQTISALWNKVQQLQESMQEVLRCVSPGGGAVNSSSGVTSGISTQTEIIAVHTPQEDRFPFQRPSTLPLPPHQLTNYADNLVDDVIKTTVAHNAQDANAGS</sequence>
<comment type="caution">
    <text evidence="14">The sequence shown here is derived from an EMBL/GenBank/DDBJ whole genome shotgun (WGS) entry which is preliminary data.</text>
</comment>
<dbReference type="EMBL" id="QKKF02007211">
    <property type="protein sequence ID" value="RZF46012.1"/>
    <property type="molecule type" value="Genomic_DNA"/>
</dbReference>
<feature type="region of interest" description="Disordered" evidence="13">
    <location>
        <begin position="17"/>
        <end position="36"/>
    </location>
</feature>
<dbReference type="AlphaFoldDB" id="A0A482XJQ8"/>
<dbReference type="PROSITE" id="PS50096">
    <property type="entry name" value="IQ"/>
    <property type="match status" value="1"/>
</dbReference>
<dbReference type="InterPro" id="IPR032675">
    <property type="entry name" value="LRR_dom_sf"/>
</dbReference>
<keyword evidence="7" id="KW-0206">Cytoskeleton</keyword>
<evidence type="ECO:0000256" key="2">
    <source>
        <dbReference type="ARBA" id="ARBA00004300"/>
    </source>
</evidence>
<evidence type="ECO:0000256" key="4">
    <source>
        <dbReference type="ARBA" id="ARBA00022614"/>
    </source>
</evidence>
<dbReference type="Gene3D" id="3.80.10.10">
    <property type="entry name" value="Ribonuclease Inhibitor"/>
    <property type="match status" value="2"/>
</dbReference>
<accession>A0A482XJQ8</accession>
<dbReference type="GO" id="GO:0000398">
    <property type="term" value="P:mRNA splicing, via spliceosome"/>
    <property type="evidence" value="ECO:0007669"/>
    <property type="project" value="InterPro"/>
</dbReference>
<dbReference type="Pfam" id="PF14580">
    <property type="entry name" value="LRR_9"/>
    <property type="match status" value="1"/>
</dbReference>
<evidence type="ECO:0000313" key="14">
    <source>
        <dbReference type="EMBL" id="RZF46012.1"/>
    </source>
</evidence>
<gene>
    <name evidence="14" type="ORF">LSTR_LSTR006778</name>
</gene>
<dbReference type="STRING" id="195883.A0A482XJQ8"/>
<keyword evidence="3" id="KW-0963">Cytoplasm</keyword>
<comment type="function">
    <text evidence="10">Acts as a key negative regulator of ciliogenesis in collaboration with CCP110 by capping the mother centriole thereby preventing cilia formation. Required for recruitment of CCP110 to the centrosome.</text>
</comment>
<evidence type="ECO:0000256" key="9">
    <source>
        <dbReference type="ARBA" id="ARBA00024196"/>
    </source>
</evidence>
<organism evidence="14 15">
    <name type="scientific">Laodelphax striatellus</name>
    <name type="common">Small brown planthopper</name>
    <name type="synonym">Delphax striatella</name>
    <dbReference type="NCBI Taxonomy" id="195883"/>
    <lineage>
        <taxon>Eukaryota</taxon>
        <taxon>Metazoa</taxon>
        <taxon>Ecdysozoa</taxon>
        <taxon>Arthropoda</taxon>
        <taxon>Hexapoda</taxon>
        <taxon>Insecta</taxon>
        <taxon>Pterygota</taxon>
        <taxon>Neoptera</taxon>
        <taxon>Paraneoptera</taxon>
        <taxon>Hemiptera</taxon>
        <taxon>Auchenorrhyncha</taxon>
        <taxon>Fulgoroidea</taxon>
        <taxon>Delphacidae</taxon>
        <taxon>Criomorphinae</taxon>
        <taxon>Laodelphax</taxon>
    </lineage>
</organism>
<comment type="subcellular location">
    <subcellularLocation>
        <location evidence="2">Cytoplasm</location>
        <location evidence="2">Cytoskeleton</location>
        <location evidence="2">Microtubule organizing center</location>
        <location evidence="2">Centrosome</location>
    </subcellularLocation>
    <subcellularLocation>
        <location evidence="1">Nucleus</location>
    </subcellularLocation>
</comment>
<dbReference type="CDD" id="cd23767">
    <property type="entry name" value="IQCD"/>
    <property type="match status" value="1"/>
</dbReference>
<dbReference type="SMR" id="A0A482XJQ8"/>
<dbReference type="PROSITE" id="PS51450">
    <property type="entry name" value="LRR"/>
    <property type="match status" value="4"/>
</dbReference>
<evidence type="ECO:0000256" key="12">
    <source>
        <dbReference type="ARBA" id="ARBA00076677"/>
    </source>
</evidence>
<dbReference type="FunCoup" id="A0A482XJQ8">
    <property type="interactions" value="827"/>
</dbReference>
<feature type="region of interest" description="Disordered" evidence="13">
    <location>
        <begin position="299"/>
        <end position="322"/>
    </location>
</feature>
<dbReference type="SUPFAM" id="SSF52058">
    <property type="entry name" value="L domain-like"/>
    <property type="match status" value="1"/>
</dbReference>
<dbReference type="SMART" id="SM00365">
    <property type="entry name" value="LRR_SD22"/>
    <property type="match status" value="5"/>
</dbReference>
<evidence type="ECO:0000256" key="13">
    <source>
        <dbReference type="SAM" id="MobiDB-lite"/>
    </source>
</evidence>
<evidence type="ECO:0000256" key="10">
    <source>
        <dbReference type="ARBA" id="ARBA00058656"/>
    </source>
</evidence>
<name>A0A482XJQ8_LAOST</name>
<dbReference type="Pfam" id="PF00612">
    <property type="entry name" value="IQ"/>
    <property type="match status" value="1"/>
</dbReference>
<dbReference type="GO" id="GO:0005813">
    <property type="term" value="C:centrosome"/>
    <property type="evidence" value="ECO:0007669"/>
    <property type="project" value="UniProtKB-SubCell"/>
</dbReference>
<keyword evidence="15" id="KW-1185">Reference proteome</keyword>
<protein>
    <recommendedName>
        <fullName evidence="11">Centrosomal protein of 97 kDa</fullName>
    </recommendedName>
    <alternativeName>
        <fullName evidence="12">Leucine-rich repeat and IQ domain-containing protein 2</fullName>
    </alternativeName>
</protein>
<dbReference type="InterPro" id="IPR003591">
    <property type="entry name" value="Leu-rich_rpt_typical-subtyp"/>
</dbReference>
<evidence type="ECO:0000256" key="1">
    <source>
        <dbReference type="ARBA" id="ARBA00004123"/>
    </source>
</evidence>
<keyword evidence="6" id="KW-0970">Cilium biogenesis/degradation</keyword>
<evidence type="ECO:0000313" key="15">
    <source>
        <dbReference type="Proteomes" id="UP000291343"/>
    </source>
</evidence>
<comment type="similarity">
    <text evidence="9">Belongs to the U2 small nuclear ribonucleoprotein A family.</text>
</comment>
<evidence type="ECO:0000256" key="8">
    <source>
        <dbReference type="ARBA" id="ARBA00023242"/>
    </source>
</evidence>
<evidence type="ECO:0000256" key="6">
    <source>
        <dbReference type="ARBA" id="ARBA00022794"/>
    </source>
</evidence>
<keyword evidence="5" id="KW-0677">Repeat</keyword>
<dbReference type="GO" id="GO:0030620">
    <property type="term" value="F:U2 snRNA binding"/>
    <property type="evidence" value="ECO:0007669"/>
    <property type="project" value="InterPro"/>
</dbReference>
<evidence type="ECO:0000256" key="3">
    <source>
        <dbReference type="ARBA" id="ARBA00022490"/>
    </source>
</evidence>
<keyword evidence="8" id="KW-0539">Nucleus</keyword>